<evidence type="ECO:0000256" key="1">
    <source>
        <dbReference type="SAM" id="MobiDB-lite"/>
    </source>
</evidence>
<evidence type="ECO:0000313" key="3">
    <source>
        <dbReference type="Proteomes" id="UP001378592"/>
    </source>
</evidence>
<name>A0AAN9ZC87_9ORTH</name>
<keyword evidence="3" id="KW-1185">Reference proteome</keyword>
<gene>
    <name evidence="2" type="ORF">R5R35_000981</name>
</gene>
<sequence length="171" mass="19680">MDPSTDSTAEAIKNALDALNNTNSGVNSNIEMTECNTDTQQQLDHQTQQNHLQAEQQWKMVQDQQKQFLQYLHEQRITIPQLQQQQNSQQVPQFQHSSQLQLSSQPPQQNVSNEINILEKNSVKRQRTYDSRDVDGVPVSNRYEIFTEDETTNESVNTTPLVKNPSHTCTR</sequence>
<reference evidence="2 3" key="1">
    <citation type="submission" date="2024-03" db="EMBL/GenBank/DDBJ databases">
        <title>The genome assembly and annotation of the cricket Gryllus longicercus Weissman &amp; Gray.</title>
        <authorList>
            <person name="Szrajer S."/>
            <person name="Gray D."/>
            <person name="Ylla G."/>
        </authorList>
    </citation>
    <scope>NUCLEOTIDE SEQUENCE [LARGE SCALE GENOMIC DNA]</scope>
    <source>
        <strain evidence="2">DAG 2021-001</strain>
        <tissue evidence="2">Whole body minus gut</tissue>
    </source>
</reference>
<evidence type="ECO:0000313" key="2">
    <source>
        <dbReference type="EMBL" id="KAK7870252.1"/>
    </source>
</evidence>
<dbReference type="AlphaFoldDB" id="A0AAN9ZC87"/>
<dbReference type="EMBL" id="JAZDUA010000061">
    <property type="protein sequence ID" value="KAK7870252.1"/>
    <property type="molecule type" value="Genomic_DNA"/>
</dbReference>
<organism evidence="2 3">
    <name type="scientific">Gryllus longicercus</name>
    <dbReference type="NCBI Taxonomy" id="2509291"/>
    <lineage>
        <taxon>Eukaryota</taxon>
        <taxon>Metazoa</taxon>
        <taxon>Ecdysozoa</taxon>
        <taxon>Arthropoda</taxon>
        <taxon>Hexapoda</taxon>
        <taxon>Insecta</taxon>
        <taxon>Pterygota</taxon>
        <taxon>Neoptera</taxon>
        <taxon>Polyneoptera</taxon>
        <taxon>Orthoptera</taxon>
        <taxon>Ensifera</taxon>
        <taxon>Gryllidea</taxon>
        <taxon>Grylloidea</taxon>
        <taxon>Gryllidae</taxon>
        <taxon>Gryllinae</taxon>
        <taxon>Gryllus</taxon>
    </lineage>
</organism>
<accession>A0AAN9ZC87</accession>
<feature type="region of interest" description="Disordered" evidence="1">
    <location>
        <begin position="150"/>
        <end position="171"/>
    </location>
</feature>
<dbReference type="Proteomes" id="UP001378592">
    <property type="component" value="Unassembled WGS sequence"/>
</dbReference>
<feature type="compositionally biased region" description="Polar residues" evidence="1">
    <location>
        <begin position="153"/>
        <end position="171"/>
    </location>
</feature>
<proteinExistence type="predicted"/>
<protein>
    <submittedName>
        <fullName evidence="2">Uncharacterized protein</fullName>
    </submittedName>
</protein>
<comment type="caution">
    <text evidence="2">The sequence shown here is derived from an EMBL/GenBank/DDBJ whole genome shotgun (WGS) entry which is preliminary data.</text>
</comment>